<accession>A0A225VJJ3</accession>
<protein>
    <submittedName>
        <fullName evidence="1">Uncharacterized protein</fullName>
    </submittedName>
</protein>
<proteinExistence type="predicted"/>
<gene>
    <name evidence="1" type="ORF">PHMEG_00022779</name>
</gene>
<reference evidence="2" key="1">
    <citation type="submission" date="2017-03" db="EMBL/GenBank/DDBJ databases">
        <title>Phytopthora megakarya and P. palmivora, two closely related causual agents of cacao black pod achieved similar genome size and gene model numbers by different mechanisms.</title>
        <authorList>
            <person name="Ali S."/>
            <person name="Shao J."/>
            <person name="Larry D.J."/>
            <person name="Kronmiller B."/>
            <person name="Shen D."/>
            <person name="Strem M.D."/>
            <person name="Melnick R.L."/>
            <person name="Guiltinan M.J."/>
            <person name="Tyler B.M."/>
            <person name="Meinhardt L.W."/>
            <person name="Bailey B.A."/>
        </authorList>
    </citation>
    <scope>NUCLEOTIDE SEQUENCE [LARGE SCALE GENOMIC DNA]</scope>
    <source>
        <strain evidence="2">zdho120</strain>
    </source>
</reference>
<dbReference type="Proteomes" id="UP000198211">
    <property type="component" value="Unassembled WGS sequence"/>
</dbReference>
<organism evidence="1 2">
    <name type="scientific">Phytophthora megakarya</name>
    <dbReference type="NCBI Taxonomy" id="4795"/>
    <lineage>
        <taxon>Eukaryota</taxon>
        <taxon>Sar</taxon>
        <taxon>Stramenopiles</taxon>
        <taxon>Oomycota</taxon>
        <taxon>Peronosporomycetes</taxon>
        <taxon>Peronosporales</taxon>
        <taxon>Peronosporaceae</taxon>
        <taxon>Phytophthora</taxon>
    </lineage>
</organism>
<evidence type="ECO:0000313" key="2">
    <source>
        <dbReference type="Proteomes" id="UP000198211"/>
    </source>
</evidence>
<sequence length="103" mass="11419">MTATSPLSELDVHISVKHFRKVATVCAVATFHDVICAATGDAAFPTLSRDSHHRLVNGQFQIFCDLYNSDIRSMTRFTLSDTTPSAKRVAVWIPSKKTARCSY</sequence>
<keyword evidence="2" id="KW-1185">Reference proteome</keyword>
<dbReference type="AlphaFoldDB" id="A0A225VJJ3"/>
<name>A0A225VJJ3_9STRA</name>
<dbReference type="EMBL" id="NBNE01004569">
    <property type="protein sequence ID" value="OWZ05179.1"/>
    <property type="molecule type" value="Genomic_DNA"/>
</dbReference>
<evidence type="ECO:0000313" key="1">
    <source>
        <dbReference type="EMBL" id="OWZ05179.1"/>
    </source>
</evidence>
<dbReference type="OrthoDB" id="10454942at2759"/>
<comment type="caution">
    <text evidence="1">The sequence shown here is derived from an EMBL/GenBank/DDBJ whole genome shotgun (WGS) entry which is preliminary data.</text>
</comment>